<reference evidence="1" key="2">
    <citation type="submission" date="2020-07" db="EMBL/GenBank/DDBJ databases">
        <authorList>
            <person name="Vera ALvarez R."/>
            <person name="Arias-Moreno D.M."/>
            <person name="Jimenez-Jacinto V."/>
            <person name="Jimenez-Bremont J.F."/>
            <person name="Swaminathan K."/>
            <person name="Moose S.P."/>
            <person name="Guerrero-Gonzalez M.L."/>
            <person name="Marino-Ramirez L."/>
            <person name="Landsman D."/>
            <person name="Rodriguez-Kessler M."/>
            <person name="Delgado-Sanchez P."/>
        </authorList>
    </citation>
    <scope>NUCLEOTIDE SEQUENCE</scope>
    <source>
        <tissue evidence="1">Cladode</tissue>
    </source>
</reference>
<reference evidence="1" key="1">
    <citation type="journal article" date="2013" name="J. Plant Res.">
        <title>Effect of fungi and light on seed germination of three Opuntia species from semiarid lands of central Mexico.</title>
        <authorList>
            <person name="Delgado-Sanchez P."/>
            <person name="Jimenez-Bremont J.F."/>
            <person name="Guerrero-Gonzalez Mde L."/>
            <person name="Flores J."/>
        </authorList>
    </citation>
    <scope>NUCLEOTIDE SEQUENCE</scope>
    <source>
        <tissue evidence="1">Cladode</tissue>
    </source>
</reference>
<organism evidence="1">
    <name type="scientific">Opuntia streptacantha</name>
    <name type="common">Prickly pear cactus</name>
    <name type="synonym">Opuntia cardona</name>
    <dbReference type="NCBI Taxonomy" id="393608"/>
    <lineage>
        <taxon>Eukaryota</taxon>
        <taxon>Viridiplantae</taxon>
        <taxon>Streptophyta</taxon>
        <taxon>Embryophyta</taxon>
        <taxon>Tracheophyta</taxon>
        <taxon>Spermatophyta</taxon>
        <taxon>Magnoliopsida</taxon>
        <taxon>eudicotyledons</taxon>
        <taxon>Gunneridae</taxon>
        <taxon>Pentapetalae</taxon>
        <taxon>Caryophyllales</taxon>
        <taxon>Cactineae</taxon>
        <taxon>Cactaceae</taxon>
        <taxon>Opuntioideae</taxon>
        <taxon>Opuntia</taxon>
    </lineage>
</organism>
<dbReference type="InterPro" id="IPR036291">
    <property type="entry name" value="NAD(P)-bd_dom_sf"/>
</dbReference>
<name>A0A7C9E8T7_OPUST</name>
<protein>
    <recommendedName>
        <fullName evidence="2">Cinnamoyl-CoA reductase</fullName>
    </recommendedName>
</protein>
<accession>A0A7C9E8T7</accession>
<proteinExistence type="predicted"/>
<sequence length="101" mass="11385">MSWVYVKDMATAHISAFEIPSANGRYCLVETVAHFSEVVKMLQEIYPFLSLPAKCADDKPFAPTYQVSKEKAKSLGVEYIPLKICLMETVESLKEKGFLSF</sequence>
<dbReference type="Gene3D" id="3.40.50.720">
    <property type="entry name" value="NAD(P)-binding Rossmann-like Domain"/>
    <property type="match status" value="1"/>
</dbReference>
<evidence type="ECO:0000313" key="1">
    <source>
        <dbReference type="EMBL" id="MBA4655984.1"/>
    </source>
</evidence>
<dbReference type="AlphaFoldDB" id="A0A7C9E8T7"/>
<dbReference type="EMBL" id="GISG01190311">
    <property type="protein sequence ID" value="MBA4655984.1"/>
    <property type="molecule type" value="Transcribed_RNA"/>
</dbReference>
<dbReference type="SUPFAM" id="SSF51735">
    <property type="entry name" value="NAD(P)-binding Rossmann-fold domains"/>
    <property type="match status" value="1"/>
</dbReference>
<evidence type="ECO:0008006" key="2">
    <source>
        <dbReference type="Google" id="ProtNLM"/>
    </source>
</evidence>